<evidence type="ECO:0000313" key="7">
    <source>
        <dbReference type="EMBL" id="CRK93129.1"/>
    </source>
</evidence>
<dbReference type="CDD" id="cd00707">
    <property type="entry name" value="Pancreat_lipase_like"/>
    <property type="match status" value="1"/>
</dbReference>
<evidence type="ECO:0000256" key="4">
    <source>
        <dbReference type="RuleBase" id="RU004262"/>
    </source>
</evidence>
<dbReference type="PANTHER" id="PTHR11610:SF150">
    <property type="entry name" value="FI01825P-RELATED"/>
    <property type="match status" value="1"/>
</dbReference>
<dbReference type="InterPro" id="IPR029058">
    <property type="entry name" value="AB_hydrolase_fold"/>
</dbReference>
<dbReference type="Proteomes" id="UP000183832">
    <property type="component" value="Unassembled WGS sequence"/>
</dbReference>
<accession>A0A1J1I426</accession>
<feature type="signal peptide" evidence="5">
    <location>
        <begin position="1"/>
        <end position="17"/>
    </location>
</feature>
<dbReference type="OrthoDB" id="199913at2759"/>
<dbReference type="Pfam" id="PF00151">
    <property type="entry name" value="Lipase"/>
    <property type="match status" value="1"/>
</dbReference>
<reference evidence="7 8" key="1">
    <citation type="submission" date="2015-04" db="EMBL/GenBank/DDBJ databases">
        <authorList>
            <person name="Syromyatnikov M.Y."/>
            <person name="Popov V.N."/>
        </authorList>
    </citation>
    <scope>NUCLEOTIDE SEQUENCE [LARGE SCALE GENOMIC DNA]</scope>
</reference>
<evidence type="ECO:0000256" key="2">
    <source>
        <dbReference type="ARBA" id="ARBA00010701"/>
    </source>
</evidence>
<dbReference type="PANTHER" id="PTHR11610">
    <property type="entry name" value="LIPASE"/>
    <property type="match status" value="1"/>
</dbReference>
<keyword evidence="5" id="KW-0732">Signal</keyword>
<name>A0A1J1I426_9DIPT</name>
<proteinExistence type="inferred from homology"/>
<keyword evidence="8" id="KW-1185">Reference proteome</keyword>
<dbReference type="STRING" id="568069.A0A1J1I426"/>
<gene>
    <name evidence="7" type="ORF">CLUMA_CG006483</name>
</gene>
<comment type="subcellular location">
    <subcellularLocation>
        <location evidence="1">Secreted</location>
    </subcellularLocation>
</comment>
<dbReference type="EMBL" id="CVRI01000036">
    <property type="protein sequence ID" value="CRK93129.1"/>
    <property type="molecule type" value="Genomic_DNA"/>
</dbReference>
<comment type="similarity">
    <text evidence="2 4">Belongs to the AB hydrolase superfamily. Lipase family.</text>
</comment>
<evidence type="ECO:0000256" key="1">
    <source>
        <dbReference type="ARBA" id="ARBA00004613"/>
    </source>
</evidence>
<dbReference type="SUPFAM" id="SSF53474">
    <property type="entry name" value="alpha/beta-Hydrolases"/>
    <property type="match status" value="1"/>
</dbReference>
<dbReference type="GO" id="GO:0016298">
    <property type="term" value="F:lipase activity"/>
    <property type="evidence" value="ECO:0007669"/>
    <property type="project" value="InterPro"/>
</dbReference>
<organism evidence="7 8">
    <name type="scientific">Clunio marinus</name>
    <dbReference type="NCBI Taxonomy" id="568069"/>
    <lineage>
        <taxon>Eukaryota</taxon>
        <taxon>Metazoa</taxon>
        <taxon>Ecdysozoa</taxon>
        <taxon>Arthropoda</taxon>
        <taxon>Hexapoda</taxon>
        <taxon>Insecta</taxon>
        <taxon>Pterygota</taxon>
        <taxon>Neoptera</taxon>
        <taxon>Endopterygota</taxon>
        <taxon>Diptera</taxon>
        <taxon>Nematocera</taxon>
        <taxon>Chironomoidea</taxon>
        <taxon>Chironomidae</taxon>
        <taxon>Clunio</taxon>
    </lineage>
</organism>
<dbReference type="GO" id="GO:0016042">
    <property type="term" value="P:lipid catabolic process"/>
    <property type="evidence" value="ECO:0007669"/>
    <property type="project" value="TreeGrafter"/>
</dbReference>
<dbReference type="InterPro" id="IPR000734">
    <property type="entry name" value="TAG_lipase"/>
</dbReference>
<feature type="domain" description="Lipase" evidence="6">
    <location>
        <begin position="34"/>
        <end position="310"/>
    </location>
</feature>
<dbReference type="InterPro" id="IPR033906">
    <property type="entry name" value="Lipase_N"/>
</dbReference>
<sequence>MKAFAVLVLLSISYVLGSPVDVEEPIAPTFDAYRDVRILLITRQNLNNPQQLHFRNLLSVQQSQFRSNRPTRVLVHGWFEDDTSDIKVETAAELLAAYDLNVLFIDWSEGSRTINYIGARNRVPTVGTYIASYLDFLHENNLIQWNRVNLVGFSLGAHIAGMAGKGVRRGRINAIIGLDPAGPLFSVRTPSERLDANDANYVEVIHTNGPTLVLIGAGIGAAIGDADFWPNGGTSQPGCLTNTCSHGRAVDFYVESIRNNAFFALQCPGREDISSRRCVIQPGAWMGGDAINFDKALSGCFYLETNRNSPHAQGPPR</sequence>
<dbReference type="InterPro" id="IPR013818">
    <property type="entry name" value="Lipase"/>
</dbReference>
<protein>
    <submittedName>
        <fullName evidence="7">CLUMA_CG006483, isoform A</fullName>
    </submittedName>
</protein>
<dbReference type="GO" id="GO:0017171">
    <property type="term" value="F:serine hydrolase activity"/>
    <property type="evidence" value="ECO:0007669"/>
    <property type="project" value="TreeGrafter"/>
</dbReference>
<dbReference type="PRINTS" id="PR00821">
    <property type="entry name" value="TAGLIPASE"/>
</dbReference>
<evidence type="ECO:0000256" key="3">
    <source>
        <dbReference type="ARBA" id="ARBA00022525"/>
    </source>
</evidence>
<dbReference type="GO" id="GO:0005615">
    <property type="term" value="C:extracellular space"/>
    <property type="evidence" value="ECO:0007669"/>
    <property type="project" value="TreeGrafter"/>
</dbReference>
<evidence type="ECO:0000313" key="8">
    <source>
        <dbReference type="Proteomes" id="UP000183832"/>
    </source>
</evidence>
<keyword evidence="3" id="KW-0964">Secreted</keyword>
<evidence type="ECO:0000256" key="5">
    <source>
        <dbReference type="SAM" id="SignalP"/>
    </source>
</evidence>
<feature type="chain" id="PRO_5012000784" evidence="5">
    <location>
        <begin position="18"/>
        <end position="317"/>
    </location>
</feature>
<dbReference type="Gene3D" id="3.40.50.1820">
    <property type="entry name" value="alpha/beta hydrolase"/>
    <property type="match status" value="1"/>
</dbReference>
<dbReference type="AlphaFoldDB" id="A0A1J1I426"/>
<evidence type="ECO:0000259" key="6">
    <source>
        <dbReference type="Pfam" id="PF00151"/>
    </source>
</evidence>